<keyword evidence="3" id="KW-0804">Transcription</keyword>
<dbReference type="KEGG" id="ipa:Isop_0008"/>
<feature type="domain" description="HTH arsR-type" evidence="5">
    <location>
        <begin position="1"/>
        <end position="84"/>
    </location>
</feature>
<evidence type="ECO:0000259" key="5">
    <source>
        <dbReference type="PROSITE" id="PS50987"/>
    </source>
</evidence>
<dbReference type="PRINTS" id="PR00778">
    <property type="entry name" value="HTHARSR"/>
</dbReference>
<keyword evidence="1" id="KW-0805">Transcription regulation</keyword>
<feature type="region of interest" description="Disordered" evidence="4">
    <location>
        <begin position="87"/>
        <end position="114"/>
    </location>
</feature>
<keyword evidence="7" id="KW-1185">Reference proteome</keyword>
<reference evidence="6 7" key="2">
    <citation type="journal article" date="2011" name="Stand. Genomic Sci.">
        <title>Complete genome sequence of Isosphaera pallida type strain (IS1B).</title>
        <authorList>
            <consortium name="US DOE Joint Genome Institute (JGI-PGF)"/>
            <person name="Goker M."/>
            <person name="Cleland D."/>
            <person name="Saunders E."/>
            <person name="Lapidus A."/>
            <person name="Nolan M."/>
            <person name="Lucas S."/>
            <person name="Hammon N."/>
            <person name="Deshpande S."/>
            <person name="Cheng J.F."/>
            <person name="Tapia R."/>
            <person name="Han C."/>
            <person name="Goodwin L."/>
            <person name="Pitluck S."/>
            <person name="Liolios K."/>
            <person name="Pagani I."/>
            <person name="Ivanova N."/>
            <person name="Mavromatis K."/>
            <person name="Pati A."/>
            <person name="Chen A."/>
            <person name="Palaniappan K."/>
            <person name="Land M."/>
            <person name="Hauser L."/>
            <person name="Chang Y.J."/>
            <person name="Jeffries C.D."/>
            <person name="Detter J.C."/>
            <person name="Beck B."/>
            <person name="Woyke T."/>
            <person name="Bristow J."/>
            <person name="Eisen J.A."/>
            <person name="Markowitz V."/>
            <person name="Hugenholtz P."/>
            <person name="Kyrpides N.C."/>
            <person name="Klenk H.P."/>
        </authorList>
    </citation>
    <scope>NUCLEOTIDE SEQUENCE [LARGE SCALE GENOMIC DNA]</scope>
    <source>
        <strain evidence="7">ATCC 43644 / DSM 9630 / IS1B</strain>
    </source>
</reference>
<dbReference type="InParanoid" id="E8R4L4"/>
<organism evidence="6 7">
    <name type="scientific">Isosphaera pallida (strain ATCC 43644 / DSM 9630 / IS1B)</name>
    <dbReference type="NCBI Taxonomy" id="575540"/>
    <lineage>
        <taxon>Bacteria</taxon>
        <taxon>Pseudomonadati</taxon>
        <taxon>Planctomycetota</taxon>
        <taxon>Planctomycetia</taxon>
        <taxon>Isosphaerales</taxon>
        <taxon>Isosphaeraceae</taxon>
        <taxon>Isosphaera</taxon>
    </lineage>
</organism>
<accession>E8R4L4</accession>
<dbReference type="GO" id="GO:0003677">
    <property type="term" value="F:DNA binding"/>
    <property type="evidence" value="ECO:0007669"/>
    <property type="project" value="UniProtKB-KW"/>
</dbReference>
<evidence type="ECO:0000256" key="4">
    <source>
        <dbReference type="SAM" id="MobiDB-lite"/>
    </source>
</evidence>
<dbReference type="PANTHER" id="PTHR33154:SF33">
    <property type="entry name" value="TRANSCRIPTIONAL REPRESSOR SDPR"/>
    <property type="match status" value="1"/>
</dbReference>
<dbReference type="Pfam" id="PF01022">
    <property type="entry name" value="HTH_5"/>
    <property type="match status" value="1"/>
</dbReference>
<dbReference type="PANTHER" id="PTHR33154">
    <property type="entry name" value="TRANSCRIPTIONAL REGULATOR, ARSR FAMILY"/>
    <property type="match status" value="1"/>
</dbReference>
<dbReference type="SUPFAM" id="SSF46785">
    <property type="entry name" value="Winged helix' DNA-binding domain"/>
    <property type="match status" value="1"/>
</dbReference>
<evidence type="ECO:0000313" key="7">
    <source>
        <dbReference type="Proteomes" id="UP000008631"/>
    </source>
</evidence>
<evidence type="ECO:0000313" key="6">
    <source>
        <dbReference type="EMBL" id="ADV60605.1"/>
    </source>
</evidence>
<dbReference type="NCBIfam" id="NF033788">
    <property type="entry name" value="HTH_metalloreg"/>
    <property type="match status" value="1"/>
</dbReference>
<dbReference type="InterPro" id="IPR051081">
    <property type="entry name" value="HTH_MetalResp_TranReg"/>
</dbReference>
<dbReference type="PROSITE" id="PS50987">
    <property type="entry name" value="HTH_ARSR_2"/>
    <property type="match status" value="1"/>
</dbReference>
<evidence type="ECO:0000256" key="3">
    <source>
        <dbReference type="ARBA" id="ARBA00023163"/>
    </source>
</evidence>
<dbReference type="HOGENOM" id="CLU_097806_3_4_0"/>
<proteinExistence type="predicted"/>
<protein>
    <submittedName>
        <fullName evidence="6">Transcriptional regulator, ArsR family</fullName>
    </submittedName>
</protein>
<dbReference type="EMBL" id="CP002353">
    <property type="protein sequence ID" value="ADV60605.1"/>
    <property type="molecule type" value="Genomic_DNA"/>
</dbReference>
<dbReference type="SMART" id="SM00418">
    <property type="entry name" value="HTH_ARSR"/>
    <property type="match status" value="1"/>
</dbReference>
<dbReference type="STRING" id="575540.Isop_0008"/>
<name>E8R4L4_ISOPI</name>
<evidence type="ECO:0000256" key="2">
    <source>
        <dbReference type="ARBA" id="ARBA00023125"/>
    </source>
</evidence>
<evidence type="ECO:0000256" key="1">
    <source>
        <dbReference type="ARBA" id="ARBA00023015"/>
    </source>
</evidence>
<gene>
    <name evidence="6" type="ordered locus">Isop_0008</name>
</gene>
<dbReference type="InterPro" id="IPR011991">
    <property type="entry name" value="ArsR-like_HTH"/>
</dbReference>
<keyword evidence="2" id="KW-0238">DNA-binding</keyword>
<dbReference type="InterPro" id="IPR047796">
    <property type="entry name" value="SdpR-like_repress"/>
</dbReference>
<dbReference type="InterPro" id="IPR036388">
    <property type="entry name" value="WH-like_DNA-bd_sf"/>
</dbReference>
<dbReference type="CDD" id="cd00090">
    <property type="entry name" value="HTH_ARSR"/>
    <property type="match status" value="1"/>
</dbReference>
<dbReference type="GO" id="GO:0003700">
    <property type="term" value="F:DNA-binding transcription factor activity"/>
    <property type="evidence" value="ECO:0007669"/>
    <property type="project" value="InterPro"/>
</dbReference>
<dbReference type="Gene3D" id="1.10.10.10">
    <property type="entry name" value="Winged helix-like DNA-binding domain superfamily/Winged helix DNA-binding domain"/>
    <property type="match status" value="1"/>
</dbReference>
<dbReference type="Proteomes" id="UP000008631">
    <property type="component" value="Chromosome"/>
</dbReference>
<dbReference type="AlphaFoldDB" id="E8R4L4"/>
<dbReference type="RefSeq" id="WP_013562894.1">
    <property type="nucleotide sequence ID" value="NC_014962.1"/>
</dbReference>
<reference key="1">
    <citation type="submission" date="2010-11" db="EMBL/GenBank/DDBJ databases">
        <title>The complete sequence of chromosome of Isophaera pallida ATCC 43644.</title>
        <authorList>
            <consortium name="US DOE Joint Genome Institute (JGI-PGF)"/>
            <person name="Lucas S."/>
            <person name="Copeland A."/>
            <person name="Lapidus A."/>
            <person name="Bruce D."/>
            <person name="Goodwin L."/>
            <person name="Pitluck S."/>
            <person name="Kyrpides N."/>
            <person name="Mavromatis K."/>
            <person name="Pagani I."/>
            <person name="Ivanova N."/>
            <person name="Saunders E."/>
            <person name="Brettin T."/>
            <person name="Detter J.C."/>
            <person name="Han C."/>
            <person name="Tapia R."/>
            <person name="Land M."/>
            <person name="Hauser L."/>
            <person name="Markowitz V."/>
            <person name="Cheng J.-F."/>
            <person name="Hugenholtz P."/>
            <person name="Woyke T."/>
            <person name="Wu D."/>
            <person name="Eisen J.A."/>
        </authorList>
    </citation>
    <scope>NUCLEOTIDE SEQUENCE</scope>
    <source>
        <strain>ATCC 43644</strain>
    </source>
</reference>
<sequence length="114" mass="12756">MFKALADPTRREILRLLAQRDMTAGELADHFAMTKPTVSHHFAVLKRAELVTHRKRAQQVVYSLNTTVAQELLAWIYDLFKVGNPPQTAGMSNEATRGDETGIPASSTTFNQEE</sequence>
<dbReference type="InterPro" id="IPR001845">
    <property type="entry name" value="HTH_ArsR_DNA-bd_dom"/>
</dbReference>
<dbReference type="InterPro" id="IPR036390">
    <property type="entry name" value="WH_DNA-bd_sf"/>
</dbReference>
<dbReference type="eggNOG" id="COG0640">
    <property type="taxonomic scope" value="Bacteria"/>
</dbReference>
<dbReference type="NCBIfam" id="NF033789">
    <property type="entry name" value="repress_SdpR"/>
    <property type="match status" value="1"/>
</dbReference>
<feature type="compositionally biased region" description="Polar residues" evidence="4">
    <location>
        <begin position="104"/>
        <end position="114"/>
    </location>
</feature>